<dbReference type="PRINTS" id="PR00107">
    <property type="entry name" value="PHOSPHOCPHPR"/>
</dbReference>
<accession>A0AA97D0F8</accession>
<dbReference type="CDD" id="cd00367">
    <property type="entry name" value="PTS-HPr_like"/>
    <property type="match status" value="1"/>
</dbReference>
<dbReference type="GO" id="GO:0009401">
    <property type="term" value="P:phosphoenolpyruvate-dependent sugar phosphotransferase system"/>
    <property type="evidence" value="ECO:0007669"/>
    <property type="project" value="UniProtKB-KW"/>
</dbReference>
<evidence type="ECO:0000256" key="2">
    <source>
        <dbReference type="ARBA" id="ARBA00004496"/>
    </source>
</evidence>
<sequence>MPSTTVSVGSAVGLHARPATLIAEAATGLGTPVTLAVDGGDPVDAGSALMIMTLGAEKGASVTVASDDQAAVDQIAALVAKDLDAD</sequence>
<reference evidence="7" key="1">
    <citation type="submission" date="2023-06" db="EMBL/GenBank/DDBJ databases">
        <title>Gordonia sp. nov. and Pseudochrobactrum sp. nov., two species isolated from the burying beetle Nicrophorus vespilloides.</title>
        <authorList>
            <person name="Poehlein A."/>
            <person name="Guzman J."/>
            <person name="Daniel R."/>
            <person name="Vilcinskas A."/>
        </authorList>
    </citation>
    <scope>NUCLEOTIDE SEQUENCE</scope>
    <source>
        <strain evidence="7">MP11Mi</strain>
    </source>
</reference>
<dbReference type="SUPFAM" id="SSF55594">
    <property type="entry name" value="HPr-like"/>
    <property type="match status" value="1"/>
</dbReference>
<keyword evidence="5" id="KW-0598">Phosphotransferase system</keyword>
<dbReference type="InterPro" id="IPR035895">
    <property type="entry name" value="HPr-like_sf"/>
</dbReference>
<feature type="domain" description="HPr" evidence="6">
    <location>
        <begin position="1"/>
        <end position="86"/>
    </location>
</feature>
<evidence type="ECO:0000256" key="3">
    <source>
        <dbReference type="ARBA" id="ARBA00020422"/>
    </source>
</evidence>
<dbReference type="AlphaFoldDB" id="A0AA97D0F8"/>
<evidence type="ECO:0000256" key="4">
    <source>
        <dbReference type="ARBA" id="ARBA00022490"/>
    </source>
</evidence>
<dbReference type="GO" id="GO:0005737">
    <property type="term" value="C:cytoplasm"/>
    <property type="evidence" value="ECO:0007669"/>
    <property type="project" value="UniProtKB-SubCell"/>
</dbReference>
<comment type="function">
    <text evidence="1">General (non sugar-specific) component of the phosphoenolpyruvate-dependent sugar phosphotransferase system (sugar PTS). This major carbohydrate active-transport system catalyzes the phosphorylation of incoming sugar substrates concomitantly with their translocation across the cell membrane. The phosphoryl group from phosphoenolpyruvate (PEP) is transferred to the phosphoryl carrier protein HPr by enzyme I. Phospho-HPr then transfers it to the PTS EIIA domain.</text>
</comment>
<name>A0AA97D0F8_9ACTN</name>
<evidence type="ECO:0000256" key="1">
    <source>
        <dbReference type="ARBA" id="ARBA00003681"/>
    </source>
</evidence>
<dbReference type="InterPro" id="IPR050399">
    <property type="entry name" value="HPr"/>
</dbReference>
<dbReference type="PANTHER" id="PTHR33705">
    <property type="entry name" value="PHOSPHOCARRIER PROTEIN HPR"/>
    <property type="match status" value="1"/>
</dbReference>
<keyword evidence="4" id="KW-0963">Cytoplasm</keyword>
<comment type="subcellular location">
    <subcellularLocation>
        <location evidence="2">Cytoplasm</location>
    </subcellularLocation>
</comment>
<evidence type="ECO:0000259" key="6">
    <source>
        <dbReference type="PROSITE" id="PS51350"/>
    </source>
</evidence>
<dbReference type="Gene3D" id="3.30.1340.10">
    <property type="entry name" value="HPr-like"/>
    <property type="match status" value="1"/>
</dbReference>
<dbReference type="Pfam" id="PF00381">
    <property type="entry name" value="PTS-HPr"/>
    <property type="match status" value="1"/>
</dbReference>
<protein>
    <recommendedName>
        <fullName evidence="3">Phosphocarrier protein HPr</fullName>
    </recommendedName>
</protein>
<evidence type="ECO:0000256" key="5">
    <source>
        <dbReference type="ARBA" id="ARBA00022683"/>
    </source>
</evidence>
<dbReference type="PANTHER" id="PTHR33705:SF2">
    <property type="entry name" value="PHOSPHOCARRIER PROTEIN NPR"/>
    <property type="match status" value="1"/>
</dbReference>
<dbReference type="PROSITE" id="PS51350">
    <property type="entry name" value="PTS_HPR_DOM"/>
    <property type="match status" value="1"/>
</dbReference>
<proteinExistence type="predicted"/>
<dbReference type="InterPro" id="IPR001020">
    <property type="entry name" value="PTS_HPr_His_P_site"/>
</dbReference>
<dbReference type="NCBIfam" id="TIGR01003">
    <property type="entry name" value="PTS_HPr_family"/>
    <property type="match status" value="1"/>
</dbReference>
<dbReference type="RefSeq" id="WP_420040148.1">
    <property type="nucleotide sequence ID" value="NZ_CP128986.1"/>
</dbReference>
<gene>
    <name evidence="7" type="primary">ptsH</name>
    <name evidence="7" type="ORF">MP11Mi_35250</name>
</gene>
<dbReference type="EMBL" id="CP128986">
    <property type="protein sequence ID" value="WOC14403.1"/>
    <property type="molecule type" value="Genomic_DNA"/>
</dbReference>
<evidence type="ECO:0000313" key="7">
    <source>
        <dbReference type="EMBL" id="WOC14403.1"/>
    </source>
</evidence>
<organism evidence="7">
    <name type="scientific">Gordonia sp. MP11Mi</name>
    <dbReference type="NCBI Taxonomy" id="3022769"/>
    <lineage>
        <taxon>Bacteria</taxon>
        <taxon>Bacillati</taxon>
        <taxon>Actinomycetota</taxon>
        <taxon>Actinomycetes</taxon>
        <taxon>Mycobacteriales</taxon>
        <taxon>Gordoniaceae</taxon>
        <taxon>Gordonia</taxon>
    </lineage>
</organism>
<dbReference type="InterPro" id="IPR000032">
    <property type="entry name" value="HPr-like"/>
</dbReference>
<dbReference type="PROSITE" id="PS00369">
    <property type="entry name" value="PTS_HPR_HIS"/>
    <property type="match status" value="1"/>
</dbReference>